<sequence>MNTAPFLSSRLLLLVCAICSSVRLCARDPEFVDVTERSGIEFLHRCGSPEKKRIDEVNGSGVALFDCDQDGDLDVYLVNAGSGQDVRAAAGAVNGLYRNDGGWKFTDITALSQAGDPGWGSGAAVADVDNDGRLDLYVTNRGPNALYRNLGGGRFSRLAD</sequence>
<feature type="non-terminal residue" evidence="2">
    <location>
        <position position="160"/>
    </location>
</feature>
<proteinExistence type="predicted"/>
<evidence type="ECO:0008006" key="3">
    <source>
        <dbReference type="Google" id="ProtNLM"/>
    </source>
</evidence>
<name>A0A383DTN8_9ZZZZ</name>
<accession>A0A383DTN8</accession>
<protein>
    <recommendedName>
        <fullName evidence="3">ASPIC/UnbV domain-containing protein</fullName>
    </recommendedName>
</protein>
<dbReference type="InterPro" id="IPR028994">
    <property type="entry name" value="Integrin_alpha_N"/>
</dbReference>
<dbReference type="InterPro" id="IPR027039">
    <property type="entry name" value="Crtac1"/>
</dbReference>
<dbReference type="Pfam" id="PF13517">
    <property type="entry name" value="FG-GAP_3"/>
    <property type="match status" value="1"/>
</dbReference>
<dbReference type="Gene3D" id="2.130.10.130">
    <property type="entry name" value="Integrin alpha, N-terminal"/>
    <property type="match status" value="1"/>
</dbReference>
<dbReference type="EMBL" id="UINC01219643">
    <property type="protein sequence ID" value="SVE47198.1"/>
    <property type="molecule type" value="Genomic_DNA"/>
</dbReference>
<reference evidence="2" key="1">
    <citation type="submission" date="2018-05" db="EMBL/GenBank/DDBJ databases">
        <authorList>
            <person name="Lanie J.A."/>
            <person name="Ng W.-L."/>
            <person name="Kazmierczak K.M."/>
            <person name="Andrzejewski T.M."/>
            <person name="Davidsen T.M."/>
            <person name="Wayne K.J."/>
            <person name="Tettelin H."/>
            <person name="Glass J.I."/>
            <person name="Rusch D."/>
            <person name="Podicherti R."/>
            <person name="Tsui H.-C.T."/>
            <person name="Winkler M.E."/>
        </authorList>
    </citation>
    <scope>NUCLEOTIDE SEQUENCE</scope>
</reference>
<organism evidence="2">
    <name type="scientific">marine metagenome</name>
    <dbReference type="NCBI Taxonomy" id="408172"/>
    <lineage>
        <taxon>unclassified sequences</taxon>
        <taxon>metagenomes</taxon>
        <taxon>ecological metagenomes</taxon>
    </lineage>
</organism>
<dbReference type="PANTHER" id="PTHR16026:SF0">
    <property type="entry name" value="CARTILAGE ACIDIC PROTEIN 1"/>
    <property type="match status" value="1"/>
</dbReference>
<gene>
    <name evidence="2" type="ORF">METZ01_LOCUS500052</name>
</gene>
<dbReference type="PANTHER" id="PTHR16026">
    <property type="entry name" value="CARTILAGE ACIDIC PROTEIN 1"/>
    <property type="match status" value="1"/>
</dbReference>
<dbReference type="AlphaFoldDB" id="A0A383DTN8"/>
<evidence type="ECO:0000313" key="2">
    <source>
        <dbReference type="EMBL" id="SVE47198.1"/>
    </source>
</evidence>
<dbReference type="SUPFAM" id="SSF69318">
    <property type="entry name" value="Integrin alpha N-terminal domain"/>
    <property type="match status" value="1"/>
</dbReference>
<dbReference type="InterPro" id="IPR013517">
    <property type="entry name" value="FG-GAP"/>
</dbReference>
<keyword evidence="1" id="KW-0732">Signal</keyword>
<evidence type="ECO:0000256" key="1">
    <source>
        <dbReference type="ARBA" id="ARBA00022729"/>
    </source>
</evidence>